<evidence type="ECO:0000313" key="3">
    <source>
        <dbReference type="Proteomes" id="UP000618094"/>
    </source>
</evidence>
<keyword evidence="1" id="KW-1133">Transmembrane helix</keyword>
<protein>
    <submittedName>
        <fullName evidence="2">Uncharacterized protein</fullName>
    </submittedName>
</protein>
<name>A0A8H9F852_LACHE</name>
<feature type="transmembrane region" description="Helical" evidence="1">
    <location>
        <begin position="20"/>
        <end position="39"/>
    </location>
</feature>
<evidence type="ECO:0000256" key="1">
    <source>
        <dbReference type="SAM" id="Phobius"/>
    </source>
</evidence>
<gene>
    <name evidence="2" type="ORF">LHEH8_07330</name>
</gene>
<proteinExistence type="predicted"/>
<keyword evidence="1" id="KW-0812">Transmembrane</keyword>
<reference evidence="2" key="1">
    <citation type="submission" date="2020-07" db="EMBL/GenBank/DDBJ databases">
        <title>Draft genome sequence of Lactobacillus helveticus strain H-8.</title>
        <authorList>
            <person name="Endo A."/>
            <person name="Maeno S."/>
            <person name="Kido Y."/>
        </authorList>
    </citation>
    <scope>NUCLEOTIDE SEQUENCE</scope>
    <source>
        <strain evidence="2">H-8</strain>
    </source>
</reference>
<dbReference type="Proteomes" id="UP000618094">
    <property type="component" value="Unassembled WGS sequence"/>
</dbReference>
<dbReference type="EMBL" id="BLYO01000150">
    <property type="protein sequence ID" value="GFO98977.1"/>
    <property type="molecule type" value="Genomic_DNA"/>
</dbReference>
<dbReference type="AlphaFoldDB" id="A0A8H9F852"/>
<evidence type="ECO:0000313" key="2">
    <source>
        <dbReference type="EMBL" id="GFO98977.1"/>
    </source>
</evidence>
<sequence>MIGYGLSRPFINRRWRRLSIIWLAGVLLVDVIGSVWLWLGQPDFIDWVTRVKFGIYSGGYIESSGCLFGGRENADLE</sequence>
<organism evidence="2 3">
    <name type="scientific">Lactobacillus helveticus</name>
    <name type="common">Lactobacillus suntoryeus</name>
    <dbReference type="NCBI Taxonomy" id="1587"/>
    <lineage>
        <taxon>Bacteria</taxon>
        <taxon>Bacillati</taxon>
        <taxon>Bacillota</taxon>
        <taxon>Bacilli</taxon>
        <taxon>Lactobacillales</taxon>
        <taxon>Lactobacillaceae</taxon>
        <taxon>Lactobacillus</taxon>
    </lineage>
</organism>
<comment type="caution">
    <text evidence="2">The sequence shown here is derived from an EMBL/GenBank/DDBJ whole genome shotgun (WGS) entry which is preliminary data.</text>
</comment>
<keyword evidence="1" id="KW-0472">Membrane</keyword>
<accession>A0A8H9F852</accession>